<keyword evidence="6" id="KW-1185">Reference proteome</keyword>
<dbReference type="SUPFAM" id="SSF50156">
    <property type="entry name" value="PDZ domain-like"/>
    <property type="match status" value="1"/>
</dbReference>
<evidence type="ECO:0000256" key="4">
    <source>
        <dbReference type="SAM" id="MobiDB-lite"/>
    </source>
</evidence>
<dbReference type="SMART" id="SM00228">
    <property type="entry name" value="PDZ"/>
    <property type="match status" value="1"/>
</dbReference>
<evidence type="ECO:0000256" key="2">
    <source>
        <dbReference type="ARBA" id="ARBA00022737"/>
    </source>
</evidence>
<dbReference type="PROSITE" id="PS50106">
    <property type="entry name" value="PDZ"/>
    <property type="match status" value="1"/>
</dbReference>
<feature type="region of interest" description="Disordered" evidence="4">
    <location>
        <begin position="260"/>
        <end position="290"/>
    </location>
</feature>
<evidence type="ECO:0000259" key="5">
    <source>
        <dbReference type="PROSITE" id="PS50106"/>
    </source>
</evidence>
<protein>
    <submittedName>
        <fullName evidence="7">Uncharacterized protein LOC111083551</fullName>
    </submittedName>
</protein>
<dbReference type="RefSeq" id="XP_022235848.1">
    <property type="nucleotide sequence ID" value="XM_022380140.1"/>
</dbReference>
<feature type="compositionally biased region" description="Basic and acidic residues" evidence="4">
    <location>
        <begin position="183"/>
        <end position="194"/>
    </location>
</feature>
<dbReference type="Gene3D" id="2.30.42.10">
    <property type="match status" value="1"/>
</dbReference>
<dbReference type="Pfam" id="PF00595">
    <property type="entry name" value="PDZ"/>
    <property type="match status" value="1"/>
</dbReference>
<accession>A0ABM1RWU3</accession>
<reference evidence="7" key="1">
    <citation type="submission" date="2025-08" db="UniProtKB">
        <authorList>
            <consortium name="RefSeq"/>
        </authorList>
    </citation>
    <scope>IDENTIFICATION</scope>
    <source>
        <tissue evidence="7">Muscle</tissue>
    </source>
</reference>
<evidence type="ECO:0000313" key="7">
    <source>
        <dbReference type="RefSeq" id="XP_022235848.1"/>
    </source>
</evidence>
<dbReference type="InterPro" id="IPR001478">
    <property type="entry name" value="PDZ"/>
</dbReference>
<dbReference type="InterPro" id="IPR036034">
    <property type="entry name" value="PDZ_sf"/>
</dbReference>
<organism evidence="6 7">
    <name type="scientific">Limulus polyphemus</name>
    <name type="common">Atlantic horseshoe crab</name>
    <dbReference type="NCBI Taxonomy" id="6850"/>
    <lineage>
        <taxon>Eukaryota</taxon>
        <taxon>Metazoa</taxon>
        <taxon>Ecdysozoa</taxon>
        <taxon>Arthropoda</taxon>
        <taxon>Chelicerata</taxon>
        <taxon>Merostomata</taxon>
        <taxon>Xiphosura</taxon>
        <taxon>Limulidae</taxon>
        <taxon>Limulus</taxon>
    </lineage>
</organism>
<dbReference type="InterPro" id="IPR051844">
    <property type="entry name" value="USH2_Complex_Protein"/>
</dbReference>
<comment type="subcellular location">
    <subcellularLocation>
        <location evidence="1">Cell projection</location>
    </subcellularLocation>
</comment>
<feature type="non-terminal residue" evidence="7">
    <location>
        <position position="1"/>
    </location>
</feature>
<feature type="domain" description="PDZ" evidence="5">
    <location>
        <begin position="294"/>
        <end position="366"/>
    </location>
</feature>
<evidence type="ECO:0000256" key="1">
    <source>
        <dbReference type="ARBA" id="ARBA00004316"/>
    </source>
</evidence>
<gene>
    <name evidence="7" type="primary">LOC111083551</name>
</gene>
<dbReference type="Proteomes" id="UP000694941">
    <property type="component" value="Unplaced"/>
</dbReference>
<evidence type="ECO:0000313" key="6">
    <source>
        <dbReference type="Proteomes" id="UP000694941"/>
    </source>
</evidence>
<proteinExistence type="predicted"/>
<evidence type="ECO:0000256" key="3">
    <source>
        <dbReference type="ARBA" id="ARBA00023273"/>
    </source>
</evidence>
<name>A0ABM1RWU3_LIMPO</name>
<keyword evidence="2" id="KW-0677">Repeat</keyword>
<dbReference type="PANTHER" id="PTHR23116:SF29">
    <property type="entry name" value="PDZ DOMAIN-CONTAINING PROTEIN 7"/>
    <property type="match status" value="1"/>
</dbReference>
<feature type="compositionally biased region" description="Basic and acidic residues" evidence="4">
    <location>
        <begin position="82"/>
        <end position="97"/>
    </location>
</feature>
<sequence length="398" mass="45108">YYLTAHIRGIVRPEDLDRYDDLIYKHKIQALKNKEAVKQIADQSEDPQPLRTTSPLQKDVRSPRGSFLRKTPCHRLTVPDNLLHHKEAPPAENERTPSQDSGVDVANETRFKYTTPKATRTLLGSRFHQTSDKRHKSYPLKSPRLLPRRSFDVHSGAKELTHSTLFRRLTLRRHSSGGEGVNPEERREEEDRRWSIGSDVIGSFRKEKPKHSSNSPTQRDHKSPGSSPCNVVQENCTNWLQVPHVRVRRHRSLPDPHAILPRKHQQLGPPLNPHRSASMRLPGHRATPEPNGRLRIIIKKTRPLLGIAIEGGVNTGQPLPRIISIHASGAAFEAGGLKVGHIILEVNGFKTGKMKHHEVAQLIADSFYSSDTDQLELLVVEKARTELELRRSSFLVLE</sequence>
<feature type="region of interest" description="Disordered" evidence="4">
    <location>
        <begin position="174"/>
        <end position="230"/>
    </location>
</feature>
<dbReference type="GeneID" id="111083551"/>
<dbReference type="PANTHER" id="PTHR23116">
    <property type="entry name" value="PDZ DOMAIN CONTAINING WHIRLIN AND HARMONIN-RELATED"/>
    <property type="match status" value="1"/>
</dbReference>
<keyword evidence="3" id="KW-0966">Cell projection</keyword>
<feature type="region of interest" description="Disordered" evidence="4">
    <location>
        <begin position="39"/>
        <end position="104"/>
    </location>
</feature>